<dbReference type="RefSeq" id="WP_131361767.1">
    <property type="nucleotide sequence ID" value="NZ_SJKB01000010.1"/>
</dbReference>
<evidence type="ECO:0000313" key="2">
    <source>
        <dbReference type="EMBL" id="TCC57418.1"/>
    </source>
</evidence>
<proteinExistence type="predicted"/>
<dbReference type="PANTHER" id="PTHR36440:SF1">
    <property type="entry name" value="PUTATIVE (AFU_ORTHOLOGUE AFUA_8G07350)-RELATED"/>
    <property type="match status" value="1"/>
</dbReference>
<dbReference type="OrthoDB" id="9791637at2"/>
<dbReference type="AlphaFoldDB" id="A0A4R0KHC1"/>
<dbReference type="InterPro" id="IPR011051">
    <property type="entry name" value="RmlC_Cupin_sf"/>
</dbReference>
<accession>A0A4R0KHC1</accession>
<dbReference type="InterPro" id="IPR014710">
    <property type="entry name" value="RmlC-like_jellyroll"/>
</dbReference>
<comment type="caution">
    <text evidence="2">The sequence shown here is derived from an EMBL/GenBank/DDBJ whole genome shotgun (WGS) entry which is preliminary data.</text>
</comment>
<dbReference type="Proteomes" id="UP000291144">
    <property type="component" value="Unassembled WGS sequence"/>
</dbReference>
<dbReference type="SUPFAM" id="SSF51182">
    <property type="entry name" value="RmlC-like cupins"/>
    <property type="match status" value="1"/>
</dbReference>
<dbReference type="InterPro" id="IPR013096">
    <property type="entry name" value="Cupin_2"/>
</dbReference>
<sequence length="156" mass="16835">MTDIGERSYVLGQGLRATILTTGEETGGRHDLSNTWQPAGEMTPLHLHTKYEERLWVVSGGLSVWAGDEFVELRSGDYLRIPMNVPHAIRSGPMGCHALHISTPAGFAELIARSATPARLATPDTEMDLDLFMAVTTELGDVVLGPPGTLPTDQPT</sequence>
<dbReference type="Pfam" id="PF07883">
    <property type="entry name" value="Cupin_2"/>
    <property type="match status" value="1"/>
</dbReference>
<organism evidence="2 3">
    <name type="scientific">Kribbella pittospori</name>
    <dbReference type="NCBI Taxonomy" id="722689"/>
    <lineage>
        <taxon>Bacteria</taxon>
        <taxon>Bacillati</taxon>
        <taxon>Actinomycetota</taxon>
        <taxon>Actinomycetes</taxon>
        <taxon>Propionibacteriales</taxon>
        <taxon>Kribbellaceae</taxon>
        <taxon>Kribbella</taxon>
    </lineage>
</organism>
<name>A0A4R0KHC1_9ACTN</name>
<evidence type="ECO:0000259" key="1">
    <source>
        <dbReference type="Pfam" id="PF07883"/>
    </source>
</evidence>
<dbReference type="PANTHER" id="PTHR36440">
    <property type="entry name" value="PUTATIVE (AFU_ORTHOLOGUE AFUA_8G07350)-RELATED"/>
    <property type="match status" value="1"/>
</dbReference>
<feature type="domain" description="Cupin type-2" evidence="1">
    <location>
        <begin position="38"/>
        <end position="90"/>
    </location>
</feature>
<gene>
    <name evidence="2" type="ORF">E0H73_28930</name>
</gene>
<dbReference type="InterPro" id="IPR053146">
    <property type="entry name" value="QDO-like"/>
</dbReference>
<evidence type="ECO:0000313" key="3">
    <source>
        <dbReference type="Proteomes" id="UP000291144"/>
    </source>
</evidence>
<protein>
    <submittedName>
        <fullName evidence="2">Cupin domain-containing protein</fullName>
    </submittedName>
</protein>
<dbReference type="Gene3D" id="2.60.120.10">
    <property type="entry name" value="Jelly Rolls"/>
    <property type="match status" value="1"/>
</dbReference>
<reference evidence="2 3" key="1">
    <citation type="submission" date="2019-02" db="EMBL/GenBank/DDBJ databases">
        <title>Kribbella capetownensis sp. nov. and Kribbella speibonae sp. nov., isolated from soil.</title>
        <authorList>
            <person name="Curtis S.M."/>
            <person name="Norton I."/>
            <person name="Everest G.J."/>
            <person name="Meyers P.R."/>
        </authorList>
    </citation>
    <scope>NUCLEOTIDE SEQUENCE [LARGE SCALE GENOMIC DNA]</scope>
    <source>
        <strain evidence="2 3">NRRL B-24813</strain>
    </source>
</reference>
<keyword evidence="3" id="KW-1185">Reference proteome</keyword>
<dbReference type="EMBL" id="SJKB01000010">
    <property type="protein sequence ID" value="TCC57418.1"/>
    <property type="molecule type" value="Genomic_DNA"/>
</dbReference>